<dbReference type="Proteomes" id="UP000054279">
    <property type="component" value="Unassembled WGS sequence"/>
</dbReference>
<accession>A0A0C9VC14</accession>
<feature type="region of interest" description="Disordered" evidence="1">
    <location>
        <begin position="1"/>
        <end position="47"/>
    </location>
</feature>
<organism evidence="2 3">
    <name type="scientific">Sphaerobolus stellatus (strain SS14)</name>
    <dbReference type="NCBI Taxonomy" id="990650"/>
    <lineage>
        <taxon>Eukaryota</taxon>
        <taxon>Fungi</taxon>
        <taxon>Dikarya</taxon>
        <taxon>Basidiomycota</taxon>
        <taxon>Agaricomycotina</taxon>
        <taxon>Agaricomycetes</taxon>
        <taxon>Phallomycetidae</taxon>
        <taxon>Geastrales</taxon>
        <taxon>Sphaerobolaceae</taxon>
        <taxon>Sphaerobolus</taxon>
    </lineage>
</organism>
<dbReference type="EMBL" id="KN837117">
    <property type="protein sequence ID" value="KIJ44484.1"/>
    <property type="molecule type" value="Genomic_DNA"/>
</dbReference>
<evidence type="ECO:0000313" key="2">
    <source>
        <dbReference type="EMBL" id="KIJ44484.1"/>
    </source>
</evidence>
<protein>
    <submittedName>
        <fullName evidence="2">Uncharacterized protein</fullName>
    </submittedName>
</protein>
<keyword evidence="3" id="KW-1185">Reference proteome</keyword>
<feature type="compositionally biased region" description="Polar residues" evidence="1">
    <location>
        <begin position="1"/>
        <end position="17"/>
    </location>
</feature>
<reference evidence="2 3" key="1">
    <citation type="submission" date="2014-06" db="EMBL/GenBank/DDBJ databases">
        <title>Evolutionary Origins and Diversification of the Mycorrhizal Mutualists.</title>
        <authorList>
            <consortium name="DOE Joint Genome Institute"/>
            <consortium name="Mycorrhizal Genomics Consortium"/>
            <person name="Kohler A."/>
            <person name="Kuo A."/>
            <person name="Nagy L.G."/>
            <person name="Floudas D."/>
            <person name="Copeland A."/>
            <person name="Barry K.W."/>
            <person name="Cichocki N."/>
            <person name="Veneault-Fourrey C."/>
            <person name="LaButti K."/>
            <person name="Lindquist E.A."/>
            <person name="Lipzen A."/>
            <person name="Lundell T."/>
            <person name="Morin E."/>
            <person name="Murat C."/>
            <person name="Riley R."/>
            <person name="Ohm R."/>
            <person name="Sun H."/>
            <person name="Tunlid A."/>
            <person name="Henrissat B."/>
            <person name="Grigoriev I.V."/>
            <person name="Hibbett D.S."/>
            <person name="Martin F."/>
        </authorList>
    </citation>
    <scope>NUCLEOTIDE SEQUENCE [LARGE SCALE GENOMIC DNA]</scope>
    <source>
        <strain evidence="2 3">SS14</strain>
    </source>
</reference>
<feature type="compositionally biased region" description="Low complexity" evidence="1">
    <location>
        <begin position="18"/>
        <end position="37"/>
    </location>
</feature>
<proteinExistence type="predicted"/>
<gene>
    <name evidence="2" type="ORF">M422DRAFT_252088</name>
</gene>
<dbReference type="OrthoDB" id="3268409at2759"/>
<sequence>MSATGEQSGASLSQATASSNCSHSLSSESVSVSPSHENTSKTQSFPHFLPNYCPQLAQPFTETEKEQRIKKANRKKGTHKFIFHPIGAVVEYPEAGTSVDSSIARIFHIDPQNFVHPKNNVQYSWVSHGGEENVRCYLLQNNGPLPGKYVKSRLFHARCAGVRGCQFYTATPAHVHLVGVQDAEQQVFTKTLAFFCTLQTNGCLFDTICGHSEETEEPEGEEASILYEMLADVCSRSDTPSRCKGKLVFKINSFGKTYIECEKRSSGHSAHLILHTLNEFNLEYLQTLLNNDLTTILKCETAARDSGYGPLAPCTYIAAPQEQKSFCPHWQRDAKGVLKRGTLQHPQQCEVWHLFYQPYDLAACPNIALSICGHHSHSPPRPSKTPETVEHIL</sequence>
<dbReference type="AlphaFoldDB" id="A0A0C9VC14"/>
<evidence type="ECO:0000313" key="3">
    <source>
        <dbReference type="Proteomes" id="UP000054279"/>
    </source>
</evidence>
<dbReference type="HOGENOM" id="CLU_052552_0_0_1"/>
<name>A0A0C9VC14_SPHS4</name>
<evidence type="ECO:0000256" key="1">
    <source>
        <dbReference type="SAM" id="MobiDB-lite"/>
    </source>
</evidence>